<evidence type="ECO:0000313" key="4">
    <source>
        <dbReference type="Proteomes" id="UP001280581"/>
    </source>
</evidence>
<keyword evidence="1" id="KW-1133">Transmembrane helix</keyword>
<keyword evidence="1" id="KW-0472">Membrane</keyword>
<dbReference type="AlphaFoldDB" id="A0AAN6LRF4"/>
<accession>A0AAN6LRF4</accession>
<dbReference type="EMBL" id="WVTA01000017">
    <property type="protein sequence ID" value="KAK3200890.1"/>
    <property type="molecule type" value="Genomic_DNA"/>
</dbReference>
<protein>
    <recommendedName>
        <fullName evidence="5">Extracellular membrane protein CFEM domain-containing protein</fullName>
    </recommendedName>
</protein>
<name>A0AAN6LRF4_9PLEO</name>
<sequence length="302" mass="32523">MQLLIFFACLLSNLRYAEAALKTHIYIDQVPIYSKLAPCAQDQISAIVRAQSSGCGDDMQLTSFACFCVDSSSEFASVISTAVVDQCGATATKATLTARHVIATPIHRLRARASVTSAPNPTGAVAGNVRSALEAFDSYCSKSTELTRFQQPSPSQITEAPTTIFIMPSPTSSSASSSAPSTSMETIEHPKKKIALLVIIVILATVIPITLAVAFCFFVRYRRQKRAAGIRLHDLQPDKSISKGPEAAVGEHRELPAVHTLEMYAAAAPVAELPMNQNPAVELDAGETMKNYVKEKQGFMRT</sequence>
<organism evidence="3 4">
    <name type="scientific">Pseudopithomyces chartarum</name>
    <dbReference type="NCBI Taxonomy" id="1892770"/>
    <lineage>
        <taxon>Eukaryota</taxon>
        <taxon>Fungi</taxon>
        <taxon>Dikarya</taxon>
        <taxon>Ascomycota</taxon>
        <taxon>Pezizomycotina</taxon>
        <taxon>Dothideomycetes</taxon>
        <taxon>Pleosporomycetidae</taxon>
        <taxon>Pleosporales</taxon>
        <taxon>Massarineae</taxon>
        <taxon>Didymosphaeriaceae</taxon>
        <taxon>Pseudopithomyces</taxon>
    </lineage>
</organism>
<reference evidence="3 4" key="1">
    <citation type="submission" date="2021-02" db="EMBL/GenBank/DDBJ databases">
        <title>Genome assembly of Pseudopithomyces chartarum.</title>
        <authorList>
            <person name="Jauregui R."/>
            <person name="Singh J."/>
            <person name="Voisey C."/>
        </authorList>
    </citation>
    <scope>NUCLEOTIDE SEQUENCE [LARGE SCALE GENOMIC DNA]</scope>
    <source>
        <strain evidence="3 4">AGR01</strain>
    </source>
</reference>
<comment type="caution">
    <text evidence="3">The sequence shown here is derived from an EMBL/GenBank/DDBJ whole genome shotgun (WGS) entry which is preliminary data.</text>
</comment>
<keyword evidence="4" id="KW-1185">Reference proteome</keyword>
<feature type="transmembrane region" description="Helical" evidence="1">
    <location>
        <begin position="194"/>
        <end position="219"/>
    </location>
</feature>
<evidence type="ECO:0008006" key="5">
    <source>
        <dbReference type="Google" id="ProtNLM"/>
    </source>
</evidence>
<evidence type="ECO:0000256" key="2">
    <source>
        <dbReference type="SAM" id="SignalP"/>
    </source>
</evidence>
<gene>
    <name evidence="3" type="ORF">GRF29_213g308593</name>
</gene>
<evidence type="ECO:0000313" key="3">
    <source>
        <dbReference type="EMBL" id="KAK3200890.1"/>
    </source>
</evidence>
<keyword evidence="1" id="KW-0812">Transmembrane</keyword>
<proteinExistence type="predicted"/>
<dbReference type="Proteomes" id="UP001280581">
    <property type="component" value="Unassembled WGS sequence"/>
</dbReference>
<feature type="chain" id="PRO_5042854881" description="Extracellular membrane protein CFEM domain-containing protein" evidence="2">
    <location>
        <begin position="20"/>
        <end position="302"/>
    </location>
</feature>
<evidence type="ECO:0000256" key="1">
    <source>
        <dbReference type="SAM" id="Phobius"/>
    </source>
</evidence>
<keyword evidence="2" id="KW-0732">Signal</keyword>
<feature type="signal peptide" evidence="2">
    <location>
        <begin position="1"/>
        <end position="19"/>
    </location>
</feature>